<sequence>MSTFQSVSMSGSLFRLPSVSDSASLFLLLSVSMLPFRSESAFRLVLGLALPSQSVSPLESASP</sequence>
<name>M0LVI2_9EURY</name>
<organism evidence="1 2">
    <name type="scientific">Halococcus hamelinensis 100A6</name>
    <dbReference type="NCBI Taxonomy" id="1132509"/>
    <lineage>
        <taxon>Archaea</taxon>
        <taxon>Methanobacteriati</taxon>
        <taxon>Methanobacteriota</taxon>
        <taxon>Stenosarchaea group</taxon>
        <taxon>Halobacteria</taxon>
        <taxon>Halobacteriales</taxon>
        <taxon>Halococcaceae</taxon>
        <taxon>Halococcus</taxon>
    </lineage>
</organism>
<protein>
    <submittedName>
        <fullName evidence="1">Uncharacterized protein</fullName>
    </submittedName>
</protein>
<evidence type="ECO:0000313" key="2">
    <source>
        <dbReference type="Proteomes" id="UP000011566"/>
    </source>
</evidence>
<keyword evidence="2" id="KW-1185">Reference proteome</keyword>
<comment type="caution">
    <text evidence="1">The sequence shown here is derived from an EMBL/GenBank/DDBJ whole genome shotgun (WGS) entry which is preliminary data.</text>
</comment>
<reference evidence="1 2" key="1">
    <citation type="journal article" date="2014" name="PLoS Genet.">
        <title>Phylogenetically driven sequencing of extremely halophilic archaea reveals strategies for static and dynamic osmo-response.</title>
        <authorList>
            <person name="Becker E.A."/>
            <person name="Seitzer P.M."/>
            <person name="Tritt A."/>
            <person name="Larsen D."/>
            <person name="Krusor M."/>
            <person name="Yao A.I."/>
            <person name="Wu D."/>
            <person name="Madern D."/>
            <person name="Eisen J.A."/>
            <person name="Darling A.E."/>
            <person name="Facciotti M.T."/>
        </authorList>
    </citation>
    <scope>NUCLEOTIDE SEQUENCE [LARGE SCALE GENOMIC DNA]</scope>
    <source>
        <strain evidence="1 2">100A6</strain>
    </source>
</reference>
<dbReference type="AlphaFoldDB" id="M0LVI2"/>
<gene>
    <name evidence="1" type="ORF">C447_13152</name>
</gene>
<dbReference type="Proteomes" id="UP000011566">
    <property type="component" value="Unassembled WGS sequence"/>
</dbReference>
<dbReference type="EMBL" id="AOMB01000036">
    <property type="protein sequence ID" value="EMA37168.1"/>
    <property type="molecule type" value="Genomic_DNA"/>
</dbReference>
<evidence type="ECO:0000313" key="1">
    <source>
        <dbReference type="EMBL" id="EMA37168.1"/>
    </source>
</evidence>
<accession>M0LVI2</accession>
<proteinExistence type="predicted"/>